<proteinExistence type="predicted"/>
<protein>
    <submittedName>
        <fullName evidence="2">Uncharacterized protein</fullName>
    </submittedName>
</protein>
<dbReference type="Proteomes" id="UP000235145">
    <property type="component" value="Unassembled WGS sequence"/>
</dbReference>
<gene>
    <name evidence="2" type="ORF">LSAT_V11C300149760</name>
</gene>
<dbReference type="EMBL" id="NBSK02000003">
    <property type="protein sequence ID" value="KAJ0216164.1"/>
    <property type="molecule type" value="Genomic_DNA"/>
</dbReference>
<feature type="compositionally biased region" description="Low complexity" evidence="1">
    <location>
        <begin position="104"/>
        <end position="122"/>
    </location>
</feature>
<reference evidence="2 3" key="1">
    <citation type="journal article" date="2017" name="Nat. Commun.">
        <title>Genome assembly with in vitro proximity ligation data and whole-genome triplication in lettuce.</title>
        <authorList>
            <person name="Reyes-Chin-Wo S."/>
            <person name="Wang Z."/>
            <person name="Yang X."/>
            <person name="Kozik A."/>
            <person name="Arikit S."/>
            <person name="Song C."/>
            <person name="Xia L."/>
            <person name="Froenicke L."/>
            <person name="Lavelle D.O."/>
            <person name="Truco M.J."/>
            <person name="Xia R."/>
            <person name="Zhu S."/>
            <person name="Xu C."/>
            <person name="Xu H."/>
            <person name="Xu X."/>
            <person name="Cox K."/>
            <person name="Korf I."/>
            <person name="Meyers B.C."/>
            <person name="Michelmore R.W."/>
        </authorList>
    </citation>
    <scope>NUCLEOTIDE SEQUENCE [LARGE SCALE GENOMIC DNA]</scope>
    <source>
        <strain evidence="3">cv. Salinas</strain>
        <tissue evidence="2">Seedlings</tissue>
    </source>
</reference>
<feature type="region of interest" description="Disordered" evidence="1">
    <location>
        <begin position="95"/>
        <end position="122"/>
    </location>
</feature>
<sequence>MTPTEIRKLIEKLANEAMNLATKEELYLDQPRGVKEKSNAHLESQISEVTKVVLLLTKEKGIEAKVKPCGICCKTEDNEYVQAMGGFQQRPFDQHCNNQAWGGPQNNNFQPRPQQNFQQRNQYQAPPRFQQPFQQNQHQINF</sequence>
<keyword evidence="3" id="KW-1185">Reference proteome</keyword>
<organism evidence="2 3">
    <name type="scientific">Lactuca sativa</name>
    <name type="common">Garden lettuce</name>
    <dbReference type="NCBI Taxonomy" id="4236"/>
    <lineage>
        <taxon>Eukaryota</taxon>
        <taxon>Viridiplantae</taxon>
        <taxon>Streptophyta</taxon>
        <taxon>Embryophyta</taxon>
        <taxon>Tracheophyta</taxon>
        <taxon>Spermatophyta</taxon>
        <taxon>Magnoliopsida</taxon>
        <taxon>eudicotyledons</taxon>
        <taxon>Gunneridae</taxon>
        <taxon>Pentapetalae</taxon>
        <taxon>asterids</taxon>
        <taxon>campanulids</taxon>
        <taxon>Asterales</taxon>
        <taxon>Asteraceae</taxon>
        <taxon>Cichorioideae</taxon>
        <taxon>Cichorieae</taxon>
        <taxon>Lactucinae</taxon>
        <taxon>Lactuca</taxon>
    </lineage>
</organism>
<name>A0A9R1W2Z2_LACSA</name>
<accession>A0A9R1W2Z2</accession>
<comment type="caution">
    <text evidence="2">The sequence shown here is derived from an EMBL/GenBank/DDBJ whole genome shotgun (WGS) entry which is preliminary data.</text>
</comment>
<dbReference type="AlphaFoldDB" id="A0A9R1W2Z2"/>
<evidence type="ECO:0000313" key="2">
    <source>
        <dbReference type="EMBL" id="KAJ0216164.1"/>
    </source>
</evidence>
<evidence type="ECO:0000256" key="1">
    <source>
        <dbReference type="SAM" id="MobiDB-lite"/>
    </source>
</evidence>
<evidence type="ECO:0000313" key="3">
    <source>
        <dbReference type="Proteomes" id="UP000235145"/>
    </source>
</evidence>